<evidence type="ECO:0000256" key="1">
    <source>
        <dbReference type="SAM" id="MobiDB-lite"/>
    </source>
</evidence>
<proteinExistence type="predicted"/>
<dbReference type="EMBL" id="CAJNOJ010000732">
    <property type="protein sequence ID" value="CAF1516270.1"/>
    <property type="molecule type" value="Genomic_DNA"/>
</dbReference>
<name>A0A815UI58_ADIRI</name>
<feature type="region of interest" description="Disordered" evidence="1">
    <location>
        <begin position="84"/>
        <end position="105"/>
    </location>
</feature>
<dbReference type="Proteomes" id="UP000663852">
    <property type="component" value="Unassembled WGS sequence"/>
</dbReference>
<sequence>MMVKLKIDELRGRYVLQYHAERMAANKDKNTHQQQYFATESIHVLSILSFHFISYYIRPKLYVSIFTGVLLKYCLRVISAIQKSADGRQSDDNEQNQKMGYGKLNNLRSETDIEVGFSALYGQDRAT</sequence>
<dbReference type="AlphaFoldDB" id="A0A815UI58"/>
<reference evidence="2" key="1">
    <citation type="submission" date="2021-02" db="EMBL/GenBank/DDBJ databases">
        <authorList>
            <person name="Nowell W R."/>
        </authorList>
    </citation>
    <scope>NUCLEOTIDE SEQUENCE</scope>
</reference>
<comment type="caution">
    <text evidence="2">The sequence shown here is derived from an EMBL/GenBank/DDBJ whole genome shotgun (WGS) entry which is preliminary data.</text>
</comment>
<accession>A0A815UI58</accession>
<evidence type="ECO:0000313" key="3">
    <source>
        <dbReference type="Proteomes" id="UP000663852"/>
    </source>
</evidence>
<protein>
    <submittedName>
        <fullName evidence="2">Uncharacterized protein</fullName>
    </submittedName>
</protein>
<gene>
    <name evidence="2" type="ORF">EDS130_LOCUS43574</name>
</gene>
<organism evidence="2 3">
    <name type="scientific">Adineta ricciae</name>
    <name type="common">Rotifer</name>
    <dbReference type="NCBI Taxonomy" id="249248"/>
    <lineage>
        <taxon>Eukaryota</taxon>
        <taxon>Metazoa</taxon>
        <taxon>Spiralia</taxon>
        <taxon>Gnathifera</taxon>
        <taxon>Rotifera</taxon>
        <taxon>Eurotatoria</taxon>
        <taxon>Bdelloidea</taxon>
        <taxon>Adinetida</taxon>
        <taxon>Adinetidae</taxon>
        <taxon>Adineta</taxon>
    </lineage>
</organism>
<evidence type="ECO:0000313" key="2">
    <source>
        <dbReference type="EMBL" id="CAF1516270.1"/>
    </source>
</evidence>